<comment type="caution">
    <text evidence="3">The sequence shown here is derived from an EMBL/GenBank/DDBJ whole genome shotgun (WGS) entry which is preliminary data.</text>
</comment>
<feature type="region of interest" description="Disordered" evidence="1">
    <location>
        <begin position="2046"/>
        <end position="2128"/>
    </location>
</feature>
<evidence type="ECO:0000313" key="4">
    <source>
        <dbReference type="Proteomes" id="UP001177258"/>
    </source>
</evidence>
<feature type="compositionally biased region" description="Basic and acidic residues" evidence="1">
    <location>
        <begin position="2069"/>
        <end position="2079"/>
    </location>
</feature>
<accession>A0AA90T9K4</accession>
<dbReference type="SUPFAM" id="SSF103515">
    <property type="entry name" value="Autotransporter"/>
    <property type="match status" value="1"/>
</dbReference>
<dbReference type="InterPro" id="IPR006315">
    <property type="entry name" value="OM_autotransptr_brl_dom"/>
</dbReference>
<feature type="region of interest" description="Disordered" evidence="1">
    <location>
        <begin position="1704"/>
        <end position="1732"/>
    </location>
</feature>
<feature type="region of interest" description="Disordered" evidence="1">
    <location>
        <begin position="1918"/>
        <end position="2013"/>
    </location>
</feature>
<feature type="compositionally biased region" description="Basic and acidic residues" evidence="1">
    <location>
        <begin position="2046"/>
        <end position="2062"/>
    </location>
</feature>
<feature type="compositionally biased region" description="Basic and acidic residues" evidence="1">
    <location>
        <begin position="2086"/>
        <end position="2099"/>
    </location>
</feature>
<dbReference type="InterPro" id="IPR036709">
    <property type="entry name" value="Autotransporte_beta_dom_sf"/>
</dbReference>
<dbReference type="PANTHER" id="PTHR10480">
    <property type="entry name" value="PROTEIN UNC-13 HOMOLOG"/>
    <property type="match status" value="1"/>
</dbReference>
<dbReference type="EMBL" id="JAUYZK010000004">
    <property type="protein sequence ID" value="MDP2538957.1"/>
    <property type="molecule type" value="Genomic_DNA"/>
</dbReference>
<dbReference type="RefSeq" id="WP_305520913.1">
    <property type="nucleotide sequence ID" value="NZ_JAUYZK010000004.1"/>
</dbReference>
<dbReference type="GO" id="GO:0005886">
    <property type="term" value="C:plasma membrane"/>
    <property type="evidence" value="ECO:0007669"/>
    <property type="project" value="TreeGrafter"/>
</dbReference>
<dbReference type="NCBIfam" id="TIGR01414">
    <property type="entry name" value="autotrans_barl"/>
    <property type="match status" value="1"/>
</dbReference>
<organism evidence="3 4">
    <name type="scientific">Helicobacter cappadocius</name>
    <dbReference type="NCBI Taxonomy" id="3063998"/>
    <lineage>
        <taxon>Bacteria</taxon>
        <taxon>Pseudomonadati</taxon>
        <taxon>Campylobacterota</taxon>
        <taxon>Epsilonproteobacteria</taxon>
        <taxon>Campylobacterales</taxon>
        <taxon>Helicobacteraceae</taxon>
        <taxon>Helicobacter</taxon>
    </lineage>
</organism>
<reference evidence="4" key="1">
    <citation type="journal article" date="2024" name="Syst. Appl. Microbiol.">
        <title>Helicobacter cappadocius sp. nov., from lizards: The first psychrotrophic Helicobacter species.</title>
        <authorList>
            <person name="Aydin F."/>
            <person name="Tarhane S."/>
            <person name="Karakaya E."/>
            <person name="Abay S."/>
            <person name="Kayman T."/>
            <person name="Guran O."/>
            <person name="Bozkurt E."/>
            <person name="Uzum N."/>
            <person name="Avci A."/>
            <person name="Olgun K."/>
            <person name="Jablonski D."/>
            <person name="Guran C."/>
            <person name="Burcin Saticioglu I."/>
        </authorList>
    </citation>
    <scope>NUCLEOTIDE SEQUENCE [LARGE SCALE GENOMIC DNA]</scope>
    <source>
        <strain evidence="4">faydin-H76</strain>
    </source>
</reference>
<feature type="compositionally biased region" description="Basic and acidic residues" evidence="1">
    <location>
        <begin position="1953"/>
        <end position="2005"/>
    </location>
</feature>
<dbReference type="GO" id="GO:0017075">
    <property type="term" value="F:syntaxin-1 binding"/>
    <property type="evidence" value="ECO:0007669"/>
    <property type="project" value="TreeGrafter"/>
</dbReference>
<dbReference type="InterPro" id="IPR005546">
    <property type="entry name" value="Autotransporte_beta"/>
</dbReference>
<dbReference type="GO" id="GO:0005516">
    <property type="term" value="F:calmodulin binding"/>
    <property type="evidence" value="ECO:0007669"/>
    <property type="project" value="TreeGrafter"/>
</dbReference>
<dbReference type="PROSITE" id="PS51208">
    <property type="entry name" value="AUTOTRANSPORTER"/>
    <property type="match status" value="1"/>
</dbReference>
<dbReference type="PANTHER" id="PTHR10480:SF12">
    <property type="entry name" value="UNC-13, ISOFORM E"/>
    <property type="match status" value="1"/>
</dbReference>
<feature type="compositionally biased region" description="Basic and acidic residues" evidence="1">
    <location>
        <begin position="2108"/>
        <end position="2128"/>
    </location>
</feature>
<sequence>MPRLPLDSLFDTDSQSNKRTQKYSLDYIPTLVAGGGGRILKALPFFLLLLGGAYAAEPISNASCTASTDFCASEWDFKESKSVYTTPDHQNVQLNIHNPSNPGDTKNMYLQAYGKDANNRINVNGDIYLNVPYKPNPANPNKSLSQKSELGIDFKYANYYGNINFIKDIKDGLSYNSPLTNLKMSFDTVNFNGNINLANYKLNENSNAITFKNSTLNGNLYIKAYSTTGLDFDHSVFNGNITFYFDRDAAFTGQYFTFNGSTFNNSKITLGFLPGLEVSNFNTSVLGYYPTINNNVFNNTTLDFEFPKGNIIFKNNTFNGGTIILNNKAPSSIPGNTNNSFDSKGSDIRANIIVNGDGTQVTKTTMTYTEKTDPNPQYHDETTISATGVDIYWDQKPTNCPGGDTKGSCWTEHTPGTSTLRVDSTGKTMTGNVVKTTKVYTPRSYDTYKTFHLGMDFTFESLASTDSDNASGVDKTSSFQGNISLSGGGNNFTIKDKTKMKQGTLSINGGTNTFNISDNSSFDHFNIEISRLLKDYSQIPDDDRTNWENCTEGSLCYQDPTNTFNITNSSFTNSSFTIIGGKSNTFNFSSSSFTDGDIRILGGKKNTLNFKDTPKIGGDILISGGSENTLSFSNTTLSESTKKLISANPSTSSLSSSGNPFDPASMTIVKSAIITGKMTPDFISMLNNTPADLFKGNLTLGSSSASDTMNSISFQNGAILGDILIENGNALNIKKVTSSISMDTNLFLGDIKSNGNGMTTQTTLKNSAMVGNIETFQGINYTSLDNSELYGNITTQGGTNITQIKNGSVFAGSMNTYDGMNFVDLNMSLYTNQNGEISRINTYGGESNITLSINAAIAQVLTSQKIYPVFHIGNYNGGKANIAVEGPVSGTAQVDYSGGTANIIFADGFDSSVKNDFFANGTECATITDACIKSGEALIDPKNPTKQVFKINGYTYQDGLAITLDAAKADRILSPFRNIYEKNYASIFLDKSGVSPSGVKDNIYRMKINGVIVGAEYNLPSSSDKQYEVTFGENSAFIGEMFAKTDNTNFILSQGSKLVLDGGSNSVISKLSSNQNFTADIDTMFEATLGQKNNTIIDLATSGEQVTRAFQKNTFSTMHILEMDNFNNAIFRVGIDASKTDSTLNINKIPNNTDRIIISDVATGQHLSDYLQVYQDYNHLITGDLSDKNILVAVIENSPKPNTSMVFDTSASNVQQGYDQVSTILTTKPVKVDRKADGSGTGSIDINPDAKDANAMGYFIQSAATQVDPRSLADTNSAITSNYSIFLANINNLNKRMGELRDNSYAQGAWSRVFSGLNSSARGDDSKIYSNNIQFGYDYGWNTNVGEQFLGGAFTYGYDSIKGNAYNGSANVLEFAGYYSWVGTQGFFTDTIVKYTYIRNRISLKDNANYNVPLNSNGGSIGQELGYRYYTNKDKTLYIEPSGEVILGLMNGGVINQVSQSGLMQNNDFVATLNTDLNYIFNFRGKVGANLGYRLKTDKNQTDFRIGAFYVADIVNGGVINYKTNYSSAQTLIEPNQQLMINLGLNSIVSENWRVYADIDSGFLGTYFNQNYLVSVGLRYEFGHALNPLAAKLAEEKRIKNIKLYTQRLDEGIARVKLKQDRIRQSEIFEKEKADVIATAQAKQEANIAIRKKERTLDTAKFKTLTLAIAKVINEALPDSELQKFQAQEIKVLEDAKNRVNKNIEGDAELNRKNNETQHSKQIKELQTRQPQQLKELEEKQAKNKKDMLDAQAQTKQNYVEKQAKEKQDLIAKNAQELKDVKAQDKAKIQAKQQQQLKELEEKQAKDMKVFSDRASKDIKELEEKQAKAIANLKNKQLQEAQELKARQEKENKIVEDFIAKQEKESSAYLQKIEQELKARQIRDKKALEEAQKKALSLQIKKAMDDGVSDAEFQKLQDQESAEFQSNKLNATEDIQNRANENTKQLKNKHAQQLKDFEKNQSEQFKEFSDKQAKEKKDLLDKQSKTKEEFVKSQEREIKKADTKTKAKLQTSQNKALQNFNAKQAKEIKDLQTSQTKALNDFRAKQAKEKKDLLDKQSKETKNLQTSIAKEKKDNEEYWKNATKALEAKQNKDKKDIQRMQKNSQNKVSKELKSANKTKKEIPQKKKK</sequence>
<feature type="compositionally biased region" description="Polar residues" evidence="1">
    <location>
        <begin position="1922"/>
        <end position="1945"/>
    </location>
</feature>
<dbReference type="GO" id="GO:0019992">
    <property type="term" value="F:diacylglycerol binding"/>
    <property type="evidence" value="ECO:0007669"/>
    <property type="project" value="InterPro"/>
</dbReference>
<protein>
    <submittedName>
        <fullName evidence="3">Autotransporter outer membrane beta-barrel domain-containing protein</fullName>
    </submittedName>
</protein>
<dbReference type="SMART" id="SM00869">
    <property type="entry name" value="Autotransporter"/>
    <property type="match status" value="1"/>
</dbReference>
<dbReference type="InterPro" id="IPR027080">
    <property type="entry name" value="Unc-13"/>
</dbReference>
<dbReference type="GO" id="GO:0019867">
    <property type="term" value="C:outer membrane"/>
    <property type="evidence" value="ECO:0007669"/>
    <property type="project" value="InterPro"/>
</dbReference>
<evidence type="ECO:0000259" key="2">
    <source>
        <dbReference type="PROSITE" id="PS51208"/>
    </source>
</evidence>
<dbReference type="Proteomes" id="UP001177258">
    <property type="component" value="Unassembled WGS sequence"/>
</dbReference>
<evidence type="ECO:0000256" key="1">
    <source>
        <dbReference type="SAM" id="MobiDB-lite"/>
    </source>
</evidence>
<gene>
    <name evidence="3" type="ORF">Q5I06_04100</name>
</gene>
<name>A0AA90T9K4_9HELI</name>
<feature type="compositionally biased region" description="Basic and acidic residues" evidence="1">
    <location>
        <begin position="1704"/>
        <end position="1727"/>
    </location>
</feature>
<evidence type="ECO:0000313" key="3">
    <source>
        <dbReference type="EMBL" id="MDP2538957.1"/>
    </source>
</evidence>
<proteinExistence type="predicted"/>
<feature type="domain" description="Autotransporter" evidence="2">
    <location>
        <begin position="1302"/>
        <end position="1582"/>
    </location>
</feature>
<dbReference type="Gene3D" id="2.40.128.130">
    <property type="entry name" value="Autotransporter beta-domain"/>
    <property type="match status" value="1"/>
</dbReference>